<comment type="caution">
    <text evidence="3">The sequence shown here is derived from an EMBL/GenBank/DDBJ whole genome shotgun (WGS) entry which is preliminary data.</text>
</comment>
<keyword evidence="1" id="KW-0511">Multifunctional enzyme</keyword>
<dbReference type="AlphaFoldDB" id="A0A371HH70"/>
<dbReference type="PANTHER" id="PTHR37984">
    <property type="entry name" value="PROTEIN CBG26694"/>
    <property type="match status" value="1"/>
</dbReference>
<dbReference type="Pfam" id="PF17919">
    <property type="entry name" value="RT_RNaseH_2"/>
    <property type="match status" value="1"/>
</dbReference>
<evidence type="ECO:0000259" key="2">
    <source>
        <dbReference type="Pfam" id="PF17919"/>
    </source>
</evidence>
<dbReference type="InterPro" id="IPR050951">
    <property type="entry name" value="Retrovirus_Pol_polyprotein"/>
</dbReference>
<dbReference type="OrthoDB" id="540517at2759"/>
<dbReference type="InterPro" id="IPR041577">
    <property type="entry name" value="RT_RNaseH_2"/>
</dbReference>
<gene>
    <name evidence="3" type="primary">pol</name>
    <name evidence="3" type="ORF">CR513_14531</name>
</gene>
<dbReference type="PANTHER" id="PTHR37984:SF5">
    <property type="entry name" value="PROTEIN NYNRIN-LIKE"/>
    <property type="match status" value="1"/>
</dbReference>
<dbReference type="InterPro" id="IPR043502">
    <property type="entry name" value="DNA/RNA_pol_sf"/>
</dbReference>
<keyword evidence="4" id="KW-1185">Reference proteome</keyword>
<dbReference type="EMBL" id="QJKJ01002605">
    <property type="protein sequence ID" value="RDY02062.1"/>
    <property type="molecule type" value="Genomic_DNA"/>
</dbReference>
<organism evidence="3 4">
    <name type="scientific">Mucuna pruriens</name>
    <name type="common">Velvet bean</name>
    <name type="synonym">Dolichos pruriens</name>
    <dbReference type="NCBI Taxonomy" id="157652"/>
    <lineage>
        <taxon>Eukaryota</taxon>
        <taxon>Viridiplantae</taxon>
        <taxon>Streptophyta</taxon>
        <taxon>Embryophyta</taxon>
        <taxon>Tracheophyta</taxon>
        <taxon>Spermatophyta</taxon>
        <taxon>Magnoliopsida</taxon>
        <taxon>eudicotyledons</taxon>
        <taxon>Gunneridae</taxon>
        <taxon>Pentapetalae</taxon>
        <taxon>rosids</taxon>
        <taxon>fabids</taxon>
        <taxon>Fabales</taxon>
        <taxon>Fabaceae</taxon>
        <taxon>Papilionoideae</taxon>
        <taxon>50 kb inversion clade</taxon>
        <taxon>NPAAA clade</taxon>
        <taxon>indigoferoid/millettioid clade</taxon>
        <taxon>Phaseoleae</taxon>
        <taxon>Mucuna</taxon>
    </lineage>
</organism>
<accession>A0A371HH70</accession>
<dbReference type="SUPFAM" id="SSF56672">
    <property type="entry name" value="DNA/RNA polymerases"/>
    <property type="match status" value="1"/>
</dbReference>
<reference evidence="3" key="1">
    <citation type="submission" date="2018-05" db="EMBL/GenBank/DDBJ databases">
        <title>Draft genome of Mucuna pruriens seed.</title>
        <authorList>
            <person name="Nnadi N.E."/>
            <person name="Vos R."/>
            <person name="Hasami M.H."/>
            <person name="Devisetty U.K."/>
            <person name="Aguiy J.C."/>
        </authorList>
    </citation>
    <scope>NUCLEOTIDE SEQUENCE [LARGE SCALE GENOMIC DNA]</scope>
    <source>
        <strain evidence="3">JCA_2017</strain>
    </source>
</reference>
<dbReference type="Proteomes" id="UP000257109">
    <property type="component" value="Unassembled WGS sequence"/>
</dbReference>
<dbReference type="Gene3D" id="3.30.70.270">
    <property type="match status" value="1"/>
</dbReference>
<evidence type="ECO:0000256" key="1">
    <source>
        <dbReference type="ARBA" id="ARBA00023268"/>
    </source>
</evidence>
<dbReference type="GO" id="GO:0003824">
    <property type="term" value="F:catalytic activity"/>
    <property type="evidence" value="ECO:0007669"/>
    <property type="project" value="UniProtKB-KW"/>
</dbReference>
<sequence length="134" mass="15143">MYTGLIGKCVVVYFDDILIYSTCLNNYLHVKSVLEILRKEILFVNLEKCIFCINEVVFLGFVVGSHGVKVDSEKVKAIQELPTPTILEKVGIGAVLLQEGLPITYFSEKLKGSHLNYSTNDRELYAIVRALQTW</sequence>
<name>A0A371HH70_MUCPR</name>
<protein>
    <submittedName>
        <fullName evidence="3">Retrovirus-related Pol polyprotein from transposon opus</fullName>
    </submittedName>
</protein>
<proteinExistence type="predicted"/>
<dbReference type="InterPro" id="IPR043128">
    <property type="entry name" value="Rev_trsase/Diguanyl_cyclase"/>
</dbReference>
<feature type="domain" description="Reverse transcriptase/retrotransposon-derived protein RNase H-like" evidence="2">
    <location>
        <begin position="89"/>
        <end position="134"/>
    </location>
</feature>
<evidence type="ECO:0000313" key="4">
    <source>
        <dbReference type="Proteomes" id="UP000257109"/>
    </source>
</evidence>
<feature type="non-terminal residue" evidence="3">
    <location>
        <position position="1"/>
    </location>
</feature>
<evidence type="ECO:0000313" key="3">
    <source>
        <dbReference type="EMBL" id="RDY02062.1"/>
    </source>
</evidence>